<keyword evidence="4 9" id="KW-0159">Chromosome partition</keyword>
<sequence length="321" mass="36463">MQCVFESKSMKSNAVIDRFLEMMSAERGACAHTLSAYQNDLQWAHDQLCSRSVSLFSAQREDLINLLSLMHTAGFAATSQARRLSTLRQFYQFLYAEGLRTDDPSHDIDTPRQRRLLPKTMNEDTVTKLLDRAQLEVDQTDYGSKNHMRALRLQVLIEMLYATGLRISELVSLPVQAVRGKEQFIVVRGKGEKERMVLLSDKACQVISQWLVLRDQGKDAASFYLFPARSSTGYVARQFVARELKELAERAGVKSSNFSPHVLRHAFASHLLQNGADLRVVQHLLGHCDISTTQIYTHVLEERLYCLVNEHHPLADQQKAG</sequence>
<dbReference type="SUPFAM" id="SSF56349">
    <property type="entry name" value="DNA breaking-rejoining enzymes"/>
    <property type="match status" value="1"/>
</dbReference>
<dbReference type="GO" id="GO:0007059">
    <property type="term" value="P:chromosome segregation"/>
    <property type="evidence" value="ECO:0007669"/>
    <property type="project" value="UniProtKB-UniRule"/>
</dbReference>
<keyword evidence="5 9" id="KW-0229">DNA integration</keyword>
<dbReference type="PROSITE" id="PS51898">
    <property type="entry name" value="TYR_RECOMBINASE"/>
    <property type="match status" value="1"/>
</dbReference>
<dbReference type="PROSITE" id="PS51900">
    <property type="entry name" value="CB"/>
    <property type="match status" value="1"/>
</dbReference>
<feature type="active site" evidence="9">
    <location>
        <position position="264"/>
    </location>
</feature>
<evidence type="ECO:0000256" key="5">
    <source>
        <dbReference type="ARBA" id="ARBA00022908"/>
    </source>
</evidence>
<dbReference type="EMBL" id="HG977193">
    <property type="protein sequence ID" value="CDP79305.1"/>
    <property type="molecule type" value="Genomic_DNA"/>
</dbReference>
<comment type="subunit">
    <text evidence="9">Forms a cyclic heterotetrameric complex composed of two molecules of XerC and two molecules of XerD.</text>
</comment>
<feature type="active site" evidence="9">
    <location>
        <position position="190"/>
    </location>
</feature>
<feature type="domain" description="Tyr recombinase" evidence="10">
    <location>
        <begin position="116"/>
        <end position="309"/>
    </location>
</feature>
<evidence type="ECO:0000313" key="13">
    <source>
        <dbReference type="EMBL" id="CDP79566.1"/>
    </source>
</evidence>
<dbReference type="InterPro" id="IPR023009">
    <property type="entry name" value="Tyrosine_recombinase_XerC/XerD"/>
</dbReference>
<organism evidence="13">
    <name type="scientific">Bartonella schoenbuchensis</name>
    <dbReference type="NCBI Taxonomy" id="165694"/>
    <lineage>
        <taxon>Bacteria</taxon>
        <taxon>Pseudomonadati</taxon>
        <taxon>Pseudomonadota</taxon>
        <taxon>Alphaproteobacteria</taxon>
        <taxon>Hyphomicrobiales</taxon>
        <taxon>Bartonellaceae</taxon>
        <taxon>Bartonella</taxon>
    </lineage>
</organism>
<dbReference type="GO" id="GO:0009037">
    <property type="term" value="F:tyrosine-based site-specific recombinase activity"/>
    <property type="evidence" value="ECO:0007669"/>
    <property type="project" value="UniProtKB-UniRule"/>
</dbReference>
<dbReference type="PANTHER" id="PTHR30349:SF90">
    <property type="entry name" value="TYROSINE RECOMBINASE XERD"/>
    <property type="match status" value="1"/>
</dbReference>
<dbReference type="Pfam" id="PF02899">
    <property type="entry name" value="Phage_int_SAM_1"/>
    <property type="match status" value="1"/>
</dbReference>
<proteinExistence type="inferred from homology"/>
<evidence type="ECO:0000256" key="9">
    <source>
        <dbReference type="HAMAP-Rule" id="MF_01808"/>
    </source>
</evidence>
<comment type="function">
    <text evidence="9">Site-specific tyrosine recombinase, which acts by catalyzing the cutting and rejoining of the recombining DNA molecules. The XerC-XerD complex is essential to convert dimers of the bacterial chromosome into monomers to permit their segregation at cell division. It also contributes to the segregational stability of plasmids.</text>
</comment>
<evidence type="ECO:0000259" key="11">
    <source>
        <dbReference type="PROSITE" id="PS51900"/>
    </source>
</evidence>
<keyword evidence="7 9" id="KW-0233">DNA recombination</keyword>
<dbReference type="InterPro" id="IPR002104">
    <property type="entry name" value="Integrase_catalytic"/>
</dbReference>
<keyword evidence="3 9" id="KW-0132">Cell division</keyword>
<feature type="domain" description="Core-binding (CB)" evidence="11">
    <location>
        <begin position="10"/>
        <end position="95"/>
    </location>
</feature>
<dbReference type="HAMAP" id="MF_01808">
    <property type="entry name" value="Recomb_XerC_XerD"/>
    <property type="match status" value="1"/>
</dbReference>
<keyword evidence="6 9" id="KW-0238">DNA-binding</keyword>
<dbReference type="PANTHER" id="PTHR30349">
    <property type="entry name" value="PHAGE INTEGRASE-RELATED"/>
    <property type="match status" value="1"/>
</dbReference>
<evidence type="ECO:0000259" key="10">
    <source>
        <dbReference type="PROSITE" id="PS51898"/>
    </source>
</evidence>
<dbReference type="InterPro" id="IPR013762">
    <property type="entry name" value="Integrase-like_cat_sf"/>
</dbReference>
<dbReference type="InterPro" id="IPR010998">
    <property type="entry name" value="Integrase_recombinase_N"/>
</dbReference>
<dbReference type="Pfam" id="PF00589">
    <property type="entry name" value="Phage_integrase"/>
    <property type="match status" value="1"/>
</dbReference>
<evidence type="ECO:0000256" key="7">
    <source>
        <dbReference type="ARBA" id="ARBA00023172"/>
    </source>
</evidence>
<protein>
    <recommendedName>
        <fullName evidence="9">Tyrosine recombinase XerC</fullName>
    </recommendedName>
</protein>
<comment type="subcellular location">
    <subcellularLocation>
        <location evidence="1 9">Cytoplasm</location>
    </subcellularLocation>
</comment>
<accession>A0A024LPE2</accession>
<feature type="active site" description="O-(3'-phospho-DNA)-tyrosine intermediate" evidence="9">
    <location>
        <position position="296"/>
    </location>
</feature>
<dbReference type="InterPro" id="IPR044068">
    <property type="entry name" value="CB"/>
</dbReference>
<feature type="active site" evidence="9">
    <location>
        <position position="287"/>
    </location>
</feature>
<evidence type="ECO:0000256" key="1">
    <source>
        <dbReference type="ARBA" id="ARBA00004496"/>
    </source>
</evidence>
<evidence type="ECO:0000256" key="6">
    <source>
        <dbReference type="ARBA" id="ARBA00023125"/>
    </source>
</evidence>
<dbReference type="GO" id="GO:0051301">
    <property type="term" value="P:cell division"/>
    <property type="evidence" value="ECO:0007669"/>
    <property type="project" value="UniProtKB-KW"/>
</dbReference>
<comment type="similarity">
    <text evidence="9">Belongs to the 'phage' integrase family. XerC subfamily.</text>
</comment>
<evidence type="ECO:0000313" key="12">
    <source>
        <dbReference type="EMBL" id="CDP79305.1"/>
    </source>
</evidence>
<dbReference type="Gene3D" id="1.10.150.130">
    <property type="match status" value="1"/>
</dbReference>
<keyword evidence="8 9" id="KW-0131">Cell cycle</keyword>
<gene>
    <name evidence="13" type="primary">xerD_2</name>
    <name evidence="9" type="synonym">xerC</name>
    <name evidence="12" type="synonym">xerD_1</name>
    <name evidence="12" type="ORF">BN1046_00196</name>
    <name evidence="13" type="ORF">BN1046_00462</name>
</gene>
<dbReference type="InterPro" id="IPR011010">
    <property type="entry name" value="DNA_brk_join_enz"/>
</dbReference>
<evidence type="ECO:0000256" key="8">
    <source>
        <dbReference type="ARBA" id="ARBA00023306"/>
    </source>
</evidence>
<dbReference type="NCBIfam" id="NF001399">
    <property type="entry name" value="PRK00283.1"/>
    <property type="match status" value="1"/>
</dbReference>
<dbReference type="GO" id="GO:0003677">
    <property type="term" value="F:DNA binding"/>
    <property type="evidence" value="ECO:0007669"/>
    <property type="project" value="UniProtKB-UniRule"/>
</dbReference>
<reference evidence="13" key="1">
    <citation type="submission" date="2013-11" db="EMBL/GenBank/DDBJ databases">
        <authorList>
            <person name="GENOMES U."/>
        </authorList>
    </citation>
    <scope>NUCLEOTIDE SEQUENCE</scope>
    <source>
        <strain evidence="13">MVT06</strain>
    </source>
</reference>
<dbReference type="GO" id="GO:0006313">
    <property type="term" value="P:DNA transposition"/>
    <property type="evidence" value="ECO:0007669"/>
    <property type="project" value="UniProtKB-UniRule"/>
</dbReference>
<dbReference type="GO" id="GO:0005737">
    <property type="term" value="C:cytoplasm"/>
    <property type="evidence" value="ECO:0007669"/>
    <property type="project" value="UniProtKB-SubCell"/>
</dbReference>
<dbReference type="EMBL" id="HG977194">
    <property type="protein sequence ID" value="CDP79566.1"/>
    <property type="molecule type" value="Genomic_DNA"/>
</dbReference>
<dbReference type="Gene3D" id="1.10.443.10">
    <property type="entry name" value="Intergrase catalytic core"/>
    <property type="match status" value="1"/>
</dbReference>
<feature type="active site" evidence="9">
    <location>
        <position position="261"/>
    </location>
</feature>
<dbReference type="InterPro" id="IPR050090">
    <property type="entry name" value="Tyrosine_recombinase_XerCD"/>
</dbReference>
<reference evidence="13" key="2">
    <citation type="submission" date="2014-05" db="EMBL/GenBank/DDBJ databases">
        <title>Genome sequencing of Bartonella spp. isolated from human blood.</title>
        <authorList>
            <person name="Raoult D."/>
        </authorList>
    </citation>
    <scope>NUCLEOTIDE SEQUENCE</scope>
    <source>
        <strain evidence="13">MVT06</strain>
    </source>
</reference>
<evidence type="ECO:0000256" key="4">
    <source>
        <dbReference type="ARBA" id="ARBA00022829"/>
    </source>
</evidence>
<name>A0A024LPE2_9HYPH</name>
<evidence type="ECO:0000256" key="3">
    <source>
        <dbReference type="ARBA" id="ARBA00022618"/>
    </source>
</evidence>
<evidence type="ECO:0000256" key="2">
    <source>
        <dbReference type="ARBA" id="ARBA00022490"/>
    </source>
</evidence>
<dbReference type="AlphaFoldDB" id="A0A024LPE2"/>
<keyword evidence="2 9" id="KW-0963">Cytoplasm</keyword>
<feature type="active site" evidence="9">
    <location>
        <position position="166"/>
    </location>
</feature>
<dbReference type="InterPro" id="IPR004107">
    <property type="entry name" value="Integrase_SAM-like_N"/>
</dbReference>